<gene>
    <name evidence="15" type="ORF">EV697_10728</name>
</gene>
<keyword evidence="8 11" id="KW-0472">Membrane</keyword>
<dbReference type="InterPro" id="IPR010917">
    <property type="entry name" value="TonB_rcpt_CS"/>
</dbReference>
<evidence type="ECO:0000256" key="3">
    <source>
        <dbReference type="ARBA" id="ARBA00022448"/>
    </source>
</evidence>
<evidence type="ECO:0000256" key="13">
    <source>
        <dbReference type="RuleBase" id="RU003357"/>
    </source>
</evidence>
<evidence type="ECO:0000256" key="1">
    <source>
        <dbReference type="ARBA" id="ARBA00004571"/>
    </source>
</evidence>
<comment type="similarity">
    <text evidence="2 11 13">Belongs to the TonB-dependent receptor family.</text>
</comment>
<keyword evidence="9 15" id="KW-0675">Receptor</keyword>
<dbReference type="AlphaFoldDB" id="A0A4R2MWM2"/>
<dbReference type="PANTHER" id="PTHR30069">
    <property type="entry name" value="TONB-DEPENDENT OUTER MEMBRANE RECEPTOR"/>
    <property type="match status" value="1"/>
</dbReference>
<dbReference type="InterPro" id="IPR000595">
    <property type="entry name" value="cNMP-bd_dom"/>
</dbReference>
<keyword evidence="6" id="KW-0732">Signal</keyword>
<dbReference type="InterPro" id="IPR010948">
    <property type="entry name" value="TonB_lacto/transferrin_rcpt"/>
</dbReference>
<dbReference type="Pfam" id="PF00593">
    <property type="entry name" value="TonB_dep_Rec_b-barrel"/>
    <property type="match status" value="1"/>
</dbReference>
<keyword evidence="10 11" id="KW-0998">Cell outer membrane</keyword>
<evidence type="ECO:0000256" key="11">
    <source>
        <dbReference type="PROSITE-ProRule" id="PRU01360"/>
    </source>
</evidence>
<dbReference type="SUPFAM" id="SSF56935">
    <property type="entry name" value="Porins"/>
    <property type="match status" value="1"/>
</dbReference>
<evidence type="ECO:0000256" key="9">
    <source>
        <dbReference type="ARBA" id="ARBA00023170"/>
    </source>
</evidence>
<keyword evidence="4 11" id="KW-1134">Transmembrane beta strand</keyword>
<reference evidence="15 16" key="1">
    <citation type="submission" date="2019-03" db="EMBL/GenBank/DDBJ databases">
        <title>Genomic Encyclopedia of Type Strains, Phase IV (KMG-IV): sequencing the most valuable type-strain genomes for metagenomic binning, comparative biology and taxonomic classification.</title>
        <authorList>
            <person name="Goeker M."/>
        </authorList>
    </citation>
    <scope>NUCLEOTIDE SEQUENCE [LARGE SCALE GENOMIC DNA]</scope>
    <source>
        <strain evidence="15 16">DSM 28231</strain>
    </source>
</reference>
<evidence type="ECO:0000256" key="7">
    <source>
        <dbReference type="ARBA" id="ARBA00023077"/>
    </source>
</evidence>
<keyword evidence="7 13" id="KW-0798">TonB box</keyword>
<dbReference type="PANTHER" id="PTHR30069:SF54">
    <property type="entry name" value="TRANSFERRIN-BINDING PROTEIN A"/>
    <property type="match status" value="1"/>
</dbReference>
<dbReference type="Gene3D" id="2.40.170.20">
    <property type="entry name" value="TonB-dependent receptor, beta-barrel domain"/>
    <property type="match status" value="1"/>
</dbReference>
<keyword evidence="16" id="KW-1185">Reference proteome</keyword>
<dbReference type="NCBIfam" id="TIGR01786">
    <property type="entry name" value="TonB-hemlactrns"/>
    <property type="match status" value="1"/>
</dbReference>
<keyword evidence="5 11" id="KW-0812">Transmembrane</keyword>
<comment type="caution">
    <text evidence="15">The sequence shown here is derived from an EMBL/GenBank/DDBJ whole genome shotgun (WGS) entry which is preliminary data.</text>
</comment>
<dbReference type="InterPro" id="IPR039426">
    <property type="entry name" value="TonB-dep_rcpt-like"/>
</dbReference>
<organism evidence="15 16">
    <name type="scientific">Bisgaardia hudsonensis</name>
    <dbReference type="NCBI Taxonomy" id="109472"/>
    <lineage>
        <taxon>Bacteria</taxon>
        <taxon>Pseudomonadati</taxon>
        <taxon>Pseudomonadota</taxon>
        <taxon>Gammaproteobacteria</taxon>
        <taxon>Pasteurellales</taxon>
        <taxon>Pasteurellaceae</taxon>
        <taxon>Bisgaardia</taxon>
    </lineage>
</organism>
<keyword evidence="3 11" id="KW-0813">Transport</keyword>
<evidence type="ECO:0000256" key="5">
    <source>
        <dbReference type="ARBA" id="ARBA00022692"/>
    </source>
</evidence>
<sequence>MIHFTKKQFLYSSVYLALFIYPFSSIEVYAEQATELSDVQVVGKKKKANRKDNEVTGLGKIVKNSDSINREQVLNIRDLVRYDPGIAIVEQGRGGSAGYSIRGVDKNRVAVVVDGIPQAQSYVMQGEHRRARHGGGSINEVENENIASVEISKGASSSEYGSGSLGGAIGFRTKEPSDIIPEGKNWGITAKSAYSSKNEQYTNSIALAGQKNGFEALIQYTDKKGKSTKIHKDAINTINYEIGRLGYHFNESEGSDGYGSWFILKNDCPNDWSACAPQPEVKTTKDDLIVEKIKAEDYTGNERVIPDPMRYKTGSLLTKLGYHFDEKNYLGFVYEETKQRYDIRDMTTKAYYDLSEIKDFERGVHKYSKNGNPLDGLYIQLNESLNREQENSNDDFKKGIGLRWARAQFFDENHKKLRTGLVYRFKGNDNSWIDNLDLSWDNQKIILDSQIHNSHCSEYPSVNKNCRPTIDKPYSFYGSERNTYSEQHHLIKLSLDKKFELYKTKHHINSTIGFDLFKSNLDRSDYYNQFSAIKFLSIPINERPDASKVLGTKTNPYRDHFVSKVITEQLCNDNLSAFRDCNTRTIKGNNRFVSLNDQININKYVDFGLGIRLDEYKFRSQDPWVSVKNYRTTSWNMGVVVKPIKNIALSYRVSTGFRVPSFQELFGYRVPGIIRGEADYIYKASDLKPEKSLNNELGVSFKGNFGALEISYFRNKYNDLITVARKEVTEKHRIVFPQYHNSQSMEIEGINIVGKLDWNSIYDKLPEGLFSTLAYNRVKPTKVSYNSGLTDVSTYAFDALQPARYILGLGYEHPENKWGINSTLTYSKAKNPNELVQVIHNSSGTVNTVSNTKRTTRSWYTIDVVGHITLFKNATLRAGVYNLMNYRYLTWESIRQSTEGSINQHHDVNNYARYAAPGRNFVLSLEAKF</sequence>
<evidence type="ECO:0000256" key="10">
    <source>
        <dbReference type="ARBA" id="ARBA00023237"/>
    </source>
</evidence>
<dbReference type="PROSITE" id="PS01156">
    <property type="entry name" value="TONB_DEPENDENT_REC_2"/>
    <property type="match status" value="1"/>
</dbReference>
<dbReference type="InterPro" id="IPR000531">
    <property type="entry name" value="Beta-barrel_TonB"/>
</dbReference>
<dbReference type="InterPro" id="IPR036942">
    <property type="entry name" value="Beta-barrel_TonB_sf"/>
</dbReference>
<dbReference type="PROSITE" id="PS52016">
    <property type="entry name" value="TONB_DEPENDENT_REC_3"/>
    <property type="match status" value="1"/>
</dbReference>
<dbReference type="Gene3D" id="2.170.130.10">
    <property type="entry name" value="TonB-dependent receptor, plug domain"/>
    <property type="match status" value="1"/>
</dbReference>
<dbReference type="GO" id="GO:0044718">
    <property type="term" value="P:siderophore transmembrane transport"/>
    <property type="evidence" value="ECO:0007669"/>
    <property type="project" value="TreeGrafter"/>
</dbReference>
<dbReference type="OrthoDB" id="9764669at2"/>
<evidence type="ECO:0000256" key="6">
    <source>
        <dbReference type="ARBA" id="ARBA00022729"/>
    </source>
</evidence>
<protein>
    <submittedName>
        <fullName evidence="15">Hemoglobin/transferrin/lactoferrin receptor protein</fullName>
    </submittedName>
</protein>
<dbReference type="Pfam" id="PF07715">
    <property type="entry name" value="Plug"/>
    <property type="match status" value="1"/>
</dbReference>
<dbReference type="Proteomes" id="UP000294841">
    <property type="component" value="Unassembled WGS sequence"/>
</dbReference>
<comment type="subcellular location">
    <subcellularLocation>
        <location evidence="1 11">Cell outer membrane</location>
        <topology evidence="1 11">Multi-pass membrane protein</topology>
    </subcellularLocation>
</comment>
<evidence type="ECO:0000259" key="14">
    <source>
        <dbReference type="PROSITE" id="PS50042"/>
    </source>
</evidence>
<dbReference type="InterPro" id="IPR010949">
    <property type="entry name" value="TonB_Hb/transfer/lactofer_rcpt"/>
</dbReference>
<evidence type="ECO:0000256" key="12">
    <source>
        <dbReference type="PROSITE-ProRule" id="PRU10144"/>
    </source>
</evidence>
<evidence type="ECO:0000256" key="2">
    <source>
        <dbReference type="ARBA" id="ARBA00009810"/>
    </source>
</evidence>
<dbReference type="NCBIfam" id="TIGR01776">
    <property type="entry name" value="TonB-tbp-lbp"/>
    <property type="match status" value="1"/>
</dbReference>
<proteinExistence type="inferred from homology"/>
<name>A0A4R2MWM2_9PAST</name>
<evidence type="ECO:0000313" key="15">
    <source>
        <dbReference type="EMBL" id="TCP11477.1"/>
    </source>
</evidence>
<feature type="domain" description="Cyclic nucleotide-binding" evidence="14">
    <location>
        <begin position="61"/>
        <end position="101"/>
    </location>
</feature>
<dbReference type="InterPro" id="IPR012910">
    <property type="entry name" value="Plug_dom"/>
</dbReference>
<dbReference type="GO" id="GO:0015091">
    <property type="term" value="F:ferric iron transmembrane transporter activity"/>
    <property type="evidence" value="ECO:0007669"/>
    <property type="project" value="InterPro"/>
</dbReference>
<accession>A0A4R2MWM2</accession>
<dbReference type="CDD" id="cd01347">
    <property type="entry name" value="ligand_gated_channel"/>
    <property type="match status" value="1"/>
</dbReference>
<dbReference type="EMBL" id="SLXI01000007">
    <property type="protein sequence ID" value="TCP11477.1"/>
    <property type="molecule type" value="Genomic_DNA"/>
</dbReference>
<dbReference type="InterPro" id="IPR037066">
    <property type="entry name" value="Plug_dom_sf"/>
</dbReference>
<evidence type="ECO:0000256" key="8">
    <source>
        <dbReference type="ARBA" id="ARBA00023136"/>
    </source>
</evidence>
<dbReference type="GO" id="GO:0009279">
    <property type="term" value="C:cell outer membrane"/>
    <property type="evidence" value="ECO:0007669"/>
    <property type="project" value="UniProtKB-SubCell"/>
</dbReference>
<dbReference type="RefSeq" id="WP_132024755.1">
    <property type="nucleotide sequence ID" value="NZ_CP016605.1"/>
</dbReference>
<feature type="short sequence motif" description="TonB C-terminal box" evidence="12">
    <location>
        <begin position="912"/>
        <end position="929"/>
    </location>
</feature>
<evidence type="ECO:0000256" key="4">
    <source>
        <dbReference type="ARBA" id="ARBA00022452"/>
    </source>
</evidence>
<dbReference type="GO" id="GO:0015344">
    <property type="term" value="F:siderophore uptake transmembrane transporter activity"/>
    <property type="evidence" value="ECO:0007669"/>
    <property type="project" value="TreeGrafter"/>
</dbReference>
<evidence type="ECO:0000313" key="16">
    <source>
        <dbReference type="Proteomes" id="UP000294841"/>
    </source>
</evidence>
<dbReference type="PROSITE" id="PS50042">
    <property type="entry name" value="CNMP_BINDING_3"/>
    <property type="match status" value="1"/>
</dbReference>